<accession>A0A1M6EQP3</accession>
<evidence type="ECO:0008006" key="3">
    <source>
        <dbReference type="Google" id="ProtNLM"/>
    </source>
</evidence>
<dbReference type="EMBL" id="FQZS01000010">
    <property type="protein sequence ID" value="SHI87837.1"/>
    <property type="molecule type" value="Genomic_DNA"/>
</dbReference>
<dbReference type="RefSeq" id="WP_073025734.1">
    <property type="nucleotide sequence ID" value="NZ_FQZS01000010.1"/>
</dbReference>
<dbReference type="OrthoDB" id="2059848at2"/>
<keyword evidence="2" id="KW-1185">Reference proteome</keyword>
<dbReference type="AlphaFoldDB" id="A0A1M6EQP3"/>
<sequence length="137" mass="14119">MAALTAGRNTPEFAEGGKIIVLPVAANTVIFDGSLVALDENGNAQPAAKETGLTAAGRAEEYVDNTGGAAGDKTIRVRRGVFVWDNTSVAANKVKPEHVLKDCYIEDDCTVTALADGSSRAGKVIAVTDDGVAVETL</sequence>
<organism evidence="1 2">
    <name type="scientific">Lutispora thermophila DSM 19022</name>
    <dbReference type="NCBI Taxonomy" id="1122184"/>
    <lineage>
        <taxon>Bacteria</taxon>
        <taxon>Bacillati</taxon>
        <taxon>Bacillota</taxon>
        <taxon>Clostridia</taxon>
        <taxon>Lutisporales</taxon>
        <taxon>Lutisporaceae</taxon>
        <taxon>Lutispora</taxon>
    </lineage>
</organism>
<proteinExistence type="predicted"/>
<gene>
    <name evidence="1" type="ORF">SAMN02745176_01648</name>
</gene>
<reference evidence="1 2" key="1">
    <citation type="submission" date="2016-11" db="EMBL/GenBank/DDBJ databases">
        <authorList>
            <person name="Jaros S."/>
            <person name="Januszkiewicz K."/>
            <person name="Wedrychowicz H."/>
        </authorList>
    </citation>
    <scope>NUCLEOTIDE SEQUENCE [LARGE SCALE GENOMIC DNA]</scope>
    <source>
        <strain evidence="1 2">DSM 19022</strain>
    </source>
</reference>
<dbReference type="STRING" id="1122184.SAMN02745176_01648"/>
<name>A0A1M6EQP3_9FIRM</name>
<evidence type="ECO:0000313" key="1">
    <source>
        <dbReference type="EMBL" id="SHI87837.1"/>
    </source>
</evidence>
<protein>
    <recommendedName>
        <fullName evidence="3">Bacteriophage lambda head decoration protein D</fullName>
    </recommendedName>
</protein>
<dbReference type="Proteomes" id="UP000184442">
    <property type="component" value="Unassembled WGS sequence"/>
</dbReference>
<evidence type="ECO:0000313" key="2">
    <source>
        <dbReference type="Proteomes" id="UP000184442"/>
    </source>
</evidence>